<protein>
    <recommendedName>
        <fullName evidence="2">histidine kinase</fullName>
        <ecNumber evidence="2">2.7.13.3</ecNumber>
    </recommendedName>
</protein>
<dbReference type="EC" id="2.7.13.3" evidence="2"/>
<keyword evidence="8" id="KW-0175">Coiled coil</keyword>
<feature type="repeat" description="TPR" evidence="7">
    <location>
        <begin position="102"/>
        <end position="135"/>
    </location>
</feature>
<dbReference type="SMART" id="SM00028">
    <property type="entry name" value="TPR"/>
    <property type="match status" value="5"/>
</dbReference>
<dbReference type="InterPro" id="IPR036097">
    <property type="entry name" value="HisK_dim/P_sf"/>
</dbReference>
<dbReference type="SUPFAM" id="SSF55874">
    <property type="entry name" value="ATPase domain of HSP90 chaperone/DNA topoisomerase II/histidine kinase"/>
    <property type="match status" value="1"/>
</dbReference>
<evidence type="ECO:0000256" key="2">
    <source>
        <dbReference type="ARBA" id="ARBA00012438"/>
    </source>
</evidence>
<dbReference type="Pfam" id="PF13424">
    <property type="entry name" value="TPR_12"/>
    <property type="match status" value="1"/>
</dbReference>
<dbReference type="Gene3D" id="1.10.287.130">
    <property type="match status" value="1"/>
</dbReference>
<dbReference type="CDD" id="cd00082">
    <property type="entry name" value="HisKA"/>
    <property type="match status" value="1"/>
</dbReference>
<dbReference type="Pfam" id="PF13374">
    <property type="entry name" value="TPR_10"/>
    <property type="match status" value="1"/>
</dbReference>
<dbReference type="InterPro" id="IPR005467">
    <property type="entry name" value="His_kinase_dom"/>
</dbReference>
<keyword evidence="4" id="KW-0808">Transferase</keyword>
<evidence type="ECO:0000256" key="6">
    <source>
        <dbReference type="ARBA" id="ARBA00023012"/>
    </source>
</evidence>
<evidence type="ECO:0000256" key="9">
    <source>
        <dbReference type="SAM" id="Phobius"/>
    </source>
</evidence>
<comment type="catalytic activity">
    <reaction evidence="1">
        <text>ATP + protein L-histidine = ADP + protein N-phospho-L-histidine.</text>
        <dbReference type="EC" id="2.7.13.3"/>
    </reaction>
</comment>
<dbReference type="Gene3D" id="1.25.40.10">
    <property type="entry name" value="Tetratricopeptide repeat domain"/>
    <property type="match status" value="2"/>
</dbReference>
<evidence type="ECO:0000256" key="7">
    <source>
        <dbReference type="PROSITE-ProRule" id="PRU00339"/>
    </source>
</evidence>
<organism evidence="11 12">
    <name type="scientific">Maribacter dokdonensis</name>
    <dbReference type="NCBI Taxonomy" id="320912"/>
    <lineage>
        <taxon>Bacteria</taxon>
        <taxon>Pseudomonadati</taxon>
        <taxon>Bacteroidota</taxon>
        <taxon>Flavobacteriia</taxon>
        <taxon>Flavobacteriales</taxon>
        <taxon>Flavobacteriaceae</taxon>
        <taxon>Maribacter</taxon>
    </lineage>
</organism>
<dbReference type="InterPro" id="IPR003661">
    <property type="entry name" value="HisK_dim/P_dom"/>
</dbReference>
<feature type="transmembrane region" description="Helical" evidence="9">
    <location>
        <begin position="414"/>
        <end position="433"/>
    </location>
</feature>
<keyword evidence="3" id="KW-0597">Phosphoprotein</keyword>
<dbReference type="InterPro" id="IPR019734">
    <property type="entry name" value="TPR_rpt"/>
</dbReference>
<evidence type="ECO:0000256" key="4">
    <source>
        <dbReference type="ARBA" id="ARBA00022679"/>
    </source>
</evidence>
<dbReference type="PROSITE" id="PS50109">
    <property type="entry name" value="HIS_KIN"/>
    <property type="match status" value="1"/>
</dbReference>
<evidence type="ECO:0000256" key="5">
    <source>
        <dbReference type="ARBA" id="ARBA00022777"/>
    </source>
</evidence>
<dbReference type="PRINTS" id="PR00344">
    <property type="entry name" value="BCTRLSENSOR"/>
</dbReference>
<gene>
    <name evidence="11" type="ORF">SAMN05192540_2902</name>
</gene>
<dbReference type="Gene3D" id="3.30.565.10">
    <property type="entry name" value="Histidine kinase-like ATPase, C-terminal domain"/>
    <property type="match status" value="1"/>
</dbReference>
<dbReference type="OrthoDB" id="9810447at2"/>
<evidence type="ECO:0000256" key="8">
    <source>
        <dbReference type="SAM" id="Coils"/>
    </source>
</evidence>
<dbReference type="CDD" id="cd00075">
    <property type="entry name" value="HATPase"/>
    <property type="match status" value="1"/>
</dbReference>
<dbReference type="PANTHER" id="PTHR43711">
    <property type="entry name" value="TWO-COMPONENT HISTIDINE KINASE"/>
    <property type="match status" value="1"/>
</dbReference>
<evidence type="ECO:0000256" key="1">
    <source>
        <dbReference type="ARBA" id="ARBA00000085"/>
    </source>
</evidence>
<evidence type="ECO:0000313" key="11">
    <source>
        <dbReference type="EMBL" id="SEC32834.1"/>
    </source>
</evidence>
<keyword evidence="7" id="KW-0802">TPR repeat</keyword>
<feature type="coiled-coil region" evidence="8">
    <location>
        <begin position="391"/>
        <end position="470"/>
    </location>
</feature>
<name>A0A1H4RM50_9FLAO</name>
<dbReference type="InterPro" id="IPR003594">
    <property type="entry name" value="HATPase_dom"/>
</dbReference>
<evidence type="ECO:0000313" key="12">
    <source>
        <dbReference type="Proteomes" id="UP000183038"/>
    </source>
</evidence>
<keyword evidence="5 11" id="KW-0418">Kinase</keyword>
<keyword evidence="9" id="KW-1133">Transmembrane helix</keyword>
<dbReference type="AlphaFoldDB" id="A0A1H4RM50"/>
<evidence type="ECO:0000256" key="3">
    <source>
        <dbReference type="ARBA" id="ARBA00022553"/>
    </source>
</evidence>
<keyword evidence="9" id="KW-0472">Membrane</keyword>
<dbReference type="SUPFAM" id="SSF48452">
    <property type="entry name" value="TPR-like"/>
    <property type="match status" value="2"/>
</dbReference>
<dbReference type="GO" id="GO:0000155">
    <property type="term" value="F:phosphorelay sensor kinase activity"/>
    <property type="evidence" value="ECO:0007669"/>
    <property type="project" value="InterPro"/>
</dbReference>
<dbReference type="InterPro" id="IPR050736">
    <property type="entry name" value="Sensor_HK_Regulatory"/>
</dbReference>
<dbReference type="EMBL" id="FNTB01000001">
    <property type="protein sequence ID" value="SEC32834.1"/>
    <property type="molecule type" value="Genomic_DNA"/>
</dbReference>
<sequence>MNFSIITLNLKYNLLKGWLGVFLFSCIIAPKALAQNTKRDTLLQEIKEFRNSNVFDTRDTLYIHNLINLAIEHRYHNLDSLLILSKQSLDLSKKSEYVNGEISSLHAIGGYYSDKGKIDQAITYFEKAYQLAKKNNDNSILIIRTLNDLAKEYGYKGDYSKALKWYLATIEIAEKNNDKNSISIVNDNIAHLYLEQKDYEQAMVFLQKSKAIHEEVGNPVFMAETLSNIASTYADMNELEYAMYNINISIATFEKEKILEWLAFCYEIKGKIYLKKNKNTWALYWYKQSELLHKEIEDDRAKIDLLIGMTEAYMNQSKDSIAEAYALNAFDLSKKIGLRTGIKNSAKKLAQLHKKKKDFEKSLWYHEIYQVTYESLTQTGNEKALNMLKTKMEYDQQKQQLIDDNEKALAKQKIFVYVAIIILIIFAIIMFIIHRNEQQQKKLNLELRNKKSDLEEKQAYLNELNQTKNKLFSIIGHDLRGPIGAFQGLLKLFKEGEMTKEEFLNFVPKLKVDIDTISFTLNNLLSWGQTQMNGSVTKHATTQLDSIVEENVALLSEIAESKSISIVNRIEPNCQIWCDPNQIDIIIRNLLSNALKFTPNHGQIVIGAIQKIKTCEIYVKDNGMGMSEDIISKLFEKDSNHTTYGTNDEKGTGLGLSLCKEMVEKNNGKIWVHSALGKGSSFYFTIPRVQQPQKQYKESA</sequence>
<feature type="domain" description="Histidine kinase" evidence="10">
    <location>
        <begin position="474"/>
        <end position="690"/>
    </location>
</feature>
<dbReference type="InterPro" id="IPR011990">
    <property type="entry name" value="TPR-like_helical_dom_sf"/>
</dbReference>
<proteinExistence type="predicted"/>
<dbReference type="Proteomes" id="UP000183038">
    <property type="component" value="Unassembled WGS sequence"/>
</dbReference>
<dbReference type="Pfam" id="PF02518">
    <property type="entry name" value="HATPase_c"/>
    <property type="match status" value="1"/>
</dbReference>
<dbReference type="RefSeq" id="WP_074673647.1">
    <property type="nucleotide sequence ID" value="NZ_FNTB01000001.1"/>
</dbReference>
<dbReference type="SMART" id="SM00388">
    <property type="entry name" value="HisKA"/>
    <property type="match status" value="1"/>
</dbReference>
<dbReference type="InterPro" id="IPR004358">
    <property type="entry name" value="Sig_transdc_His_kin-like_C"/>
</dbReference>
<dbReference type="SUPFAM" id="SSF47384">
    <property type="entry name" value="Homodimeric domain of signal transducing histidine kinase"/>
    <property type="match status" value="1"/>
</dbReference>
<dbReference type="SMART" id="SM00387">
    <property type="entry name" value="HATPase_c"/>
    <property type="match status" value="1"/>
</dbReference>
<evidence type="ECO:0000259" key="10">
    <source>
        <dbReference type="PROSITE" id="PS50109"/>
    </source>
</evidence>
<dbReference type="InterPro" id="IPR036890">
    <property type="entry name" value="HATPase_C_sf"/>
</dbReference>
<dbReference type="PANTHER" id="PTHR43711:SF31">
    <property type="entry name" value="HISTIDINE KINASE"/>
    <property type="match status" value="1"/>
</dbReference>
<dbReference type="PROSITE" id="PS50005">
    <property type="entry name" value="TPR"/>
    <property type="match status" value="1"/>
</dbReference>
<dbReference type="FunFam" id="3.30.565.10:FF:000006">
    <property type="entry name" value="Sensor histidine kinase WalK"/>
    <property type="match status" value="1"/>
</dbReference>
<reference evidence="11 12" key="1">
    <citation type="submission" date="2016-10" db="EMBL/GenBank/DDBJ databases">
        <authorList>
            <person name="de Groot N.N."/>
        </authorList>
    </citation>
    <scope>NUCLEOTIDE SEQUENCE [LARGE SCALE GENOMIC DNA]</scope>
    <source>
        <strain evidence="11 12">MAR_2009_71</strain>
    </source>
</reference>
<accession>A0A1H4RM50</accession>
<keyword evidence="9" id="KW-0812">Transmembrane</keyword>
<keyword evidence="6" id="KW-0902">Two-component regulatory system</keyword>